<keyword evidence="5" id="KW-1185">Reference proteome</keyword>
<dbReference type="OrthoDB" id="6392at2"/>
<dbReference type="AlphaFoldDB" id="E0I415"/>
<dbReference type="Gene3D" id="1.10.10.10">
    <property type="entry name" value="Winged helix-like DNA-binding domain superfamily/Winged helix DNA-binding domain"/>
    <property type="match status" value="1"/>
</dbReference>
<evidence type="ECO:0000256" key="2">
    <source>
        <dbReference type="ARBA" id="ARBA00024764"/>
    </source>
</evidence>
<dbReference type="STRING" id="717606.PaecuDRAFT_0540"/>
<dbReference type="Proteomes" id="UP000005387">
    <property type="component" value="Unassembled WGS sequence"/>
</dbReference>
<protein>
    <recommendedName>
        <fullName evidence="3">UPF0122 protein PaecuDRAFT_0540</fullName>
    </recommendedName>
</protein>
<evidence type="ECO:0000313" key="4">
    <source>
        <dbReference type="EMBL" id="EFM13029.1"/>
    </source>
</evidence>
<comment type="similarity">
    <text evidence="1 3">Belongs to the UPF0122 family.</text>
</comment>
<reference evidence="4 5" key="1">
    <citation type="submission" date="2010-07" db="EMBL/GenBank/DDBJ databases">
        <title>The draft genome of Paenibacillus curdlanolyticus YK9.</title>
        <authorList>
            <consortium name="US DOE Joint Genome Institute (JGI-PGF)"/>
            <person name="Lucas S."/>
            <person name="Copeland A."/>
            <person name="Lapidus A."/>
            <person name="Cheng J.-F."/>
            <person name="Bruce D."/>
            <person name="Goodwin L."/>
            <person name="Pitluck S."/>
            <person name="Land M.L."/>
            <person name="Hauser L."/>
            <person name="Chang Y.-J."/>
            <person name="Jeffries C."/>
            <person name="Anderson I.J."/>
            <person name="Johnson E."/>
            <person name="Loganathan U."/>
            <person name="Mulhopadhyay B."/>
            <person name="Kyrpides N."/>
            <person name="Woyke T.J."/>
        </authorList>
    </citation>
    <scope>NUCLEOTIDE SEQUENCE [LARGE SCALE GENOMIC DNA]</scope>
    <source>
        <strain evidence="4 5">YK9</strain>
    </source>
</reference>
<evidence type="ECO:0000256" key="1">
    <source>
        <dbReference type="ARBA" id="ARBA00008720"/>
    </source>
</evidence>
<comment type="function">
    <text evidence="2 3">Might take part in the signal recognition particle (SRP) pathway. This is inferred from the conservation of its genetic proximity to ftsY/ffh. May be a regulatory protein.</text>
</comment>
<gene>
    <name evidence="4" type="ORF">PaecuDRAFT_0540</name>
</gene>
<dbReference type="Pfam" id="PF04297">
    <property type="entry name" value="UPF0122"/>
    <property type="match status" value="1"/>
</dbReference>
<name>E0I415_9BACL</name>
<dbReference type="InterPro" id="IPR013324">
    <property type="entry name" value="RNA_pol_sigma_r3/r4-like"/>
</dbReference>
<organism evidence="4 5">
    <name type="scientific">Paenibacillus curdlanolyticus YK9</name>
    <dbReference type="NCBI Taxonomy" id="717606"/>
    <lineage>
        <taxon>Bacteria</taxon>
        <taxon>Bacillati</taxon>
        <taxon>Bacillota</taxon>
        <taxon>Bacilli</taxon>
        <taxon>Bacillales</taxon>
        <taxon>Paenibacillaceae</taxon>
        <taxon>Paenibacillus</taxon>
    </lineage>
</organism>
<evidence type="ECO:0000256" key="3">
    <source>
        <dbReference type="HAMAP-Rule" id="MF_00245"/>
    </source>
</evidence>
<dbReference type="RefSeq" id="WP_006036557.1">
    <property type="nucleotide sequence ID" value="NZ_AEDD01000001.1"/>
</dbReference>
<dbReference type="PANTHER" id="PTHR40083:SF1">
    <property type="entry name" value="UPF0122 PROTEIN YLXM"/>
    <property type="match status" value="1"/>
</dbReference>
<dbReference type="SUPFAM" id="SSF88659">
    <property type="entry name" value="Sigma3 and sigma4 domains of RNA polymerase sigma factors"/>
    <property type="match status" value="1"/>
</dbReference>
<proteinExistence type="inferred from homology"/>
<dbReference type="InterPro" id="IPR007394">
    <property type="entry name" value="UPF0122"/>
</dbReference>
<dbReference type="EMBL" id="AEDD01000001">
    <property type="protein sequence ID" value="EFM13029.1"/>
    <property type="molecule type" value="Genomic_DNA"/>
</dbReference>
<evidence type="ECO:0000313" key="5">
    <source>
        <dbReference type="Proteomes" id="UP000005387"/>
    </source>
</evidence>
<dbReference type="HAMAP" id="MF_00245">
    <property type="entry name" value="UPF0122"/>
    <property type="match status" value="1"/>
</dbReference>
<dbReference type="eggNOG" id="COG2739">
    <property type="taxonomic scope" value="Bacteria"/>
</dbReference>
<dbReference type="PANTHER" id="PTHR40083">
    <property type="entry name" value="UPF0122 PROTEIN CBO2450/CLC_2298"/>
    <property type="match status" value="1"/>
</dbReference>
<dbReference type="NCBIfam" id="NF045758">
    <property type="entry name" value="YlxM"/>
    <property type="match status" value="1"/>
</dbReference>
<sequence>MTSGGPDALDKTNRINLLFDFYEPLLTDKQRTFLMHYFIEDFSLGEIAADFGISRQAVYEHIKRAQTVLESYEAKLGLLTRHESLRRAMDGLEACVEALPDDSQYKSELLGIAELLREAEQTRIK</sequence>
<accession>E0I415</accession>
<dbReference type="InterPro" id="IPR036388">
    <property type="entry name" value="WH-like_DNA-bd_sf"/>
</dbReference>
<dbReference type="InterPro" id="IPR054831">
    <property type="entry name" value="UPF0122_fam_protein"/>
</dbReference>